<name>A0A088FWN3_9CAUD</name>
<gene>
    <name evidence="2" type="ORF">phD2B_0031</name>
</gene>
<protein>
    <submittedName>
        <fullName evidence="2">Putative scaffolding protein</fullName>
    </submittedName>
</protein>
<dbReference type="OrthoDB" id="7909at10239"/>
<feature type="region of interest" description="Disordered" evidence="1">
    <location>
        <begin position="1"/>
        <end position="86"/>
    </location>
</feature>
<evidence type="ECO:0000256" key="1">
    <source>
        <dbReference type="SAM" id="MobiDB-lite"/>
    </source>
</evidence>
<dbReference type="GeneID" id="22111960"/>
<dbReference type="EMBL" id="KM370384">
    <property type="protein sequence ID" value="AIM51257.1"/>
    <property type="molecule type" value="Genomic_DNA"/>
</dbReference>
<accession>A0A088FWN3</accession>
<dbReference type="Proteomes" id="UP000029353">
    <property type="component" value="Segment"/>
</dbReference>
<dbReference type="KEGG" id="vg:22111960"/>
<feature type="region of interest" description="Disordered" evidence="1">
    <location>
        <begin position="280"/>
        <end position="305"/>
    </location>
</feature>
<reference evidence="2 3" key="1">
    <citation type="submission" date="2014-10" db="EMBL/GenBank/DDBJ databases">
        <title>Complete Genome of Lelliottia podophage phD2B.</title>
        <authorList>
            <person name="Nowicki G."/>
            <person name="Barylski J."/>
            <person name="Kujawa N."/>
            <person name="Gozdzicka-Jozefiak A."/>
        </authorList>
    </citation>
    <scope>NUCLEOTIDE SEQUENCE [LARGE SCALE GENOMIC DNA]</scope>
</reference>
<proteinExistence type="predicted"/>
<sequence>MSFSFTEPTSTHPTEPEVTTTTEGTADGISTTDGAVGAGDNDTTTGDESGNAENSGGDDSDGKGTTEEKPAVAEEKPGDKPEQVPSEVSYFFGGEEVSVDIDPSHREAFEAKGLDIDALVAELYGKGGFDLSPESRAKCDEAFGKFAMDAFLNSLKLQGESYMTSSKQAAEAKERADAELFASISAEVGGDEGWGRLEAFAMDTLSQEELDAFNEVMASGNKYLQQYAVRELEGRRKGVQGDDEVKMIEGNASPRGGADNGPLNARDYIKATAELGSKFPQDKAGYSRAQAQLDARRRAGQAAGL</sequence>
<organism evidence="2 3">
    <name type="scientific">Lelliottia phage phD2B</name>
    <dbReference type="NCBI Taxonomy" id="1542498"/>
    <lineage>
        <taxon>Viruses</taxon>
        <taxon>Duplodnaviria</taxon>
        <taxon>Heunggongvirae</taxon>
        <taxon>Uroviricota</taxon>
        <taxon>Caudoviricetes</taxon>
        <taxon>Autographivirales</taxon>
        <taxon>Autosignataviridae</taxon>
        <taxon>Molineuxvirinae</taxon>
        <taxon>Tuodvirus</taxon>
        <taxon>Tuodvirus phD2B</taxon>
    </lineage>
</organism>
<dbReference type="RefSeq" id="YP_009102777.1">
    <property type="nucleotide sequence ID" value="NC_025450.1"/>
</dbReference>
<feature type="compositionally biased region" description="Polar residues" evidence="1">
    <location>
        <begin position="41"/>
        <end position="54"/>
    </location>
</feature>
<keyword evidence="3" id="KW-1185">Reference proteome</keyword>
<evidence type="ECO:0000313" key="2">
    <source>
        <dbReference type="EMBL" id="AIM51257.1"/>
    </source>
</evidence>
<evidence type="ECO:0000313" key="3">
    <source>
        <dbReference type="Proteomes" id="UP000029353"/>
    </source>
</evidence>
<feature type="compositionally biased region" description="Basic and acidic residues" evidence="1">
    <location>
        <begin position="60"/>
        <end position="82"/>
    </location>
</feature>
<feature type="compositionally biased region" description="Low complexity" evidence="1">
    <location>
        <begin position="1"/>
        <end position="25"/>
    </location>
</feature>